<dbReference type="EMBL" id="ML976617">
    <property type="protein sequence ID" value="KAF1843747.1"/>
    <property type="molecule type" value="Genomic_DNA"/>
</dbReference>
<dbReference type="Proteomes" id="UP000800039">
    <property type="component" value="Unassembled WGS sequence"/>
</dbReference>
<sequence length="103" mass="11770">MGPLQRALSRFSIVCGTANTDIEEMPQCKPRHYTRMNEKAEGFNADYESDEDKYVQDPSHREEAETIWKEIEDFGIVLGKTRTETSESESSAGTPNRYDSVME</sequence>
<gene>
    <name evidence="2" type="ORF">K460DRAFT_368601</name>
</gene>
<accession>A0A9P4GE72</accession>
<evidence type="ECO:0000256" key="1">
    <source>
        <dbReference type="SAM" id="MobiDB-lite"/>
    </source>
</evidence>
<keyword evidence="3" id="KW-1185">Reference proteome</keyword>
<organism evidence="2 3">
    <name type="scientific">Cucurbitaria berberidis CBS 394.84</name>
    <dbReference type="NCBI Taxonomy" id="1168544"/>
    <lineage>
        <taxon>Eukaryota</taxon>
        <taxon>Fungi</taxon>
        <taxon>Dikarya</taxon>
        <taxon>Ascomycota</taxon>
        <taxon>Pezizomycotina</taxon>
        <taxon>Dothideomycetes</taxon>
        <taxon>Pleosporomycetidae</taxon>
        <taxon>Pleosporales</taxon>
        <taxon>Pleosporineae</taxon>
        <taxon>Cucurbitariaceae</taxon>
        <taxon>Cucurbitaria</taxon>
    </lineage>
</organism>
<dbReference type="GeneID" id="63851061"/>
<feature type="compositionally biased region" description="Basic and acidic residues" evidence="1">
    <location>
        <begin position="52"/>
        <end position="62"/>
    </location>
</feature>
<name>A0A9P4GE72_9PLEO</name>
<evidence type="ECO:0000313" key="3">
    <source>
        <dbReference type="Proteomes" id="UP000800039"/>
    </source>
</evidence>
<proteinExistence type="predicted"/>
<dbReference type="AlphaFoldDB" id="A0A9P4GE72"/>
<protein>
    <submittedName>
        <fullName evidence="2">Uncharacterized protein</fullName>
    </submittedName>
</protein>
<comment type="caution">
    <text evidence="2">The sequence shown here is derived from an EMBL/GenBank/DDBJ whole genome shotgun (WGS) entry which is preliminary data.</text>
</comment>
<dbReference type="RefSeq" id="XP_040786310.1">
    <property type="nucleotide sequence ID" value="XM_040933810.1"/>
</dbReference>
<feature type="region of interest" description="Disordered" evidence="1">
    <location>
        <begin position="79"/>
        <end position="103"/>
    </location>
</feature>
<evidence type="ECO:0000313" key="2">
    <source>
        <dbReference type="EMBL" id="KAF1843747.1"/>
    </source>
</evidence>
<feature type="region of interest" description="Disordered" evidence="1">
    <location>
        <begin position="42"/>
        <end position="62"/>
    </location>
</feature>
<reference evidence="2" key="1">
    <citation type="submission" date="2020-01" db="EMBL/GenBank/DDBJ databases">
        <authorList>
            <consortium name="DOE Joint Genome Institute"/>
            <person name="Haridas S."/>
            <person name="Albert R."/>
            <person name="Binder M."/>
            <person name="Bloem J."/>
            <person name="Labutti K."/>
            <person name="Salamov A."/>
            <person name="Andreopoulos B."/>
            <person name="Baker S.E."/>
            <person name="Barry K."/>
            <person name="Bills G."/>
            <person name="Bluhm B.H."/>
            <person name="Cannon C."/>
            <person name="Castanera R."/>
            <person name="Culley D.E."/>
            <person name="Daum C."/>
            <person name="Ezra D."/>
            <person name="Gonzalez J.B."/>
            <person name="Henrissat B."/>
            <person name="Kuo A."/>
            <person name="Liang C."/>
            <person name="Lipzen A."/>
            <person name="Lutzoni F."/>
            <person name="Magnuson J."/>
            <person name="Mondo S."/>
            <person name="Nolan M."/>
            <person name="Ohm R."/>
            <person name="Pangilinan J."/>
            <person name="Park H.-J."/>
            <person name="Ramirez L."/>
            <person name="Alfaro M."/>
            <person name="Sun H."/>
            <person name="Tritt A."/>
            <person name="Yoshinaga Y."/>
            <person name="Zwiers L.-H."/>
            <person name="Turgeon B.G."/>
            <person name="Goodwin S.B."/>
            <person name="Spatafora J.W."/>
            <person name="Crous P.W."/>
            <person name="Grigoriev I.V."/>
        </authorList>
    </citation>
    <scope>NUCLEOTIDE SEQUENCE</scope>
    <source>
        <strain evidence="2">CBS 394.84</strain>
    </source>
</reference>